<dbReference type="PANTHER" id="PTHR33627">
    <property type="entry name" value="TRANSPOSASE"/>
    <property type="match status" value="1"/>
</dbReference>
<feature type="non-terminal residue" evidence="1">
    <location>
        <position position="131"/>
    </location>
</feature>
<proteinExistence type="predicted"/>
<keyword evidence="2" id="KW-1185">Reference proteome</keyword>
<name>A0ABV9UTK2_9ACTN</name>
<dbReference type="InterPro" id="IPR012337">
    <property type="entry name" value="RNaseH-like_sf"/>
</dbReference>
<dbReference type="EMBL" id="JBHSIZ010000034">
    <property type="protein sequence ID" value="MFC4959708.1"/>
    <property type="molecule type" value="Genomic_DNA"/>
</dbReference>
<dbReference type="PANTHER" id="PTHR33627:SF1">
    <property type="entry name" value="TRANSPOSASE"/>
    <property type="match status" value="1"/>
</dbReference>
<gene>
    <name evidence="1" type="ORF">ACFPFX_25795</name>
</gene>
<accession>A0ABV9UTK2</accession>
<dbReference type="SUPFAM" id="SSF53098">
    <property type="entry name" value="Ribonuclease H-like"/>
    <property type="match status" value="1"/>
</dbReference>
<comment type="caution">
    <text evidence="1">The sequence shown here is derived from an EMBL/GenBank/DDBJ whole genome shotgun (WGS) entry which is preliminary data.</text>
</comment>
<evidence type="ECO:0000313" key="2">
    <source>
        <dbReference type="Proteomes" id="UP001595834"/>
    </source>
</evidence>
<organism evidence="1 2">
    <name type="scientific">Streptomyces mauvecolor</name>
    <dbReference type="NCBI Taxonomy" id="58345"/>
    <lineage>
        <taxon>Bacteria</taxon>
        <taxon>Bacillati</taxon>
        <taxon>Actinomycetota</taxon>
        <taxon>Actinomycetes</taxon>
        <taxon>Kitasatosporales</taxon>
        <taxon>Streptomycetaceae</taxon>
        <taxon>Streptomyces</taxon>
    </lineage>
</organism>
<dbReference type="Proteomes" id="UP001595834">
    <property type="component" value="Unassembled WGS sequence"/>
</dbReference>
<protein>
    <submittedName>
        <fullName evidence="1">IS701 family transposase</fullName>
    </submittedName>
</protein>
<evidence type="ECO:0000313" key="1">
    <source>
        <dbReference type="EMBL" id="MFC4959708.1"/>
    </source>
</evidence>
<sequence>EGRAACAKVTWRAGSRGALCSSFAALRVRPAGRAVERALRTRASAEQGWWDGVLPDLWLLAEWPPNEEAPTGYWLSNLPPGTPIAELVRRAKIRRRIEHDYRELKHGLGLDHFEGRSWPGWHHHVTLVTAA</sequence>
<feature type="non-terminal residue" evidence="1">
    <location>
        <position position="1"/>
    </location>
</feature>
<reference evidence="2" key="1">
    <citation type="journal article" date="2019" name="Int. J. Syst. Evol. Microbiol.">
        <title>The Global Catalogue of Microorganisms (GCM) 10K type strain sequencing project: providing services to taxonomists for standard genome sequencing and annotation.</title>
        <authorList>
            <consortium name="The Broad Institute Genomics Platform"/>
            <consortium name="The Broad Institute Genome Sequencing Center for Infectious Disease"/>
            <person name="Wu L."/>
            <person name="Ma J."/>
        </authorList>
    </citation>
    <scope>NUCLEOTIDE SEQUENCE [LARGE SCALE GENOMIC DNA]</scope>
    <source>
        <strain evidence="2">CCM 7224</strain>
    </source>
</reference>
<dbReference type="InterPro" id="IPR039365">
    <property type="entry name" value="IS701-like"/>
</dbReference>